<organism evidence="3 4">
    <name type="scientific">Nocardioides islandensis</name>
    <dbReference type="NCBI Taxonomy" id="433663"/>
    <lineage>
        <taxon>Bacteria</taxon>
        <taxon>Bacillati</taxon>
        <taxon>Actinomycetota</taxon>
        <taxon>Actinomycetes</taxon>
        <taxon>Propionibacteriales</taxon>
        <taxon>Nocardioidaceae</taxon>
        <taxon>Nocardioides</taxon>
    </lineage>
</organism>
<accession>A0A930YEI3</accession>
<proteinExistence type="predicted"/>
<feature type="transmembrane region" description="Helical" evidence="2">
    <location>
        <begin position="85"/>
        <end position="104"/>
    </location>
</feature>
<feature type="coiled-coil region" evidence="1">
    <location>
        <begin position="3"/>
        <end position="37"/>
    </location>
</feature>
<dbReference type="EMBL" id="JADKPN010000006">
    <property type="protein sequence ID" value="MBF4763842.1"/>
    <property type="molecule type" value="Genomic_DNA"/>
</dbReference>
<reference evidence="3" key="1">
    <citation type="submission" date="2020-11" db="EMBL/GenBank/DDBJ databases">
        <title>Nocardioides sp. nov., isolated from Soil of Cynanchum wilfordii Hemsley rhizosphere.</title>
        <authorList>
            <person name="Lee J.-S."/>
            <person name="Suh M.K."/>
            <person name="Kim J.-S."/>
        </authorList>
    </citation>
    <scope>NUCLEOTIDE SEQUENCE</scope>
    <source>
        <strain evidence="3">KCTC 19275</strain>
    </source>
</reference>
<protein>
    <submittedName>
        <fullName evidence="3">Uncharacterized protein</fullName>
    </submittedName>
</protein>
<dbReference type="Proteomes" id="UP000640489">
    <property type="component" value="Unassembled WGS sequence"/>
</dbReference>
<keyword evidence="2" id="KW-0812">Transmembrane</keyword>
<dbReference type="AlphaFoldDB" id="A0A930YEI3"/>
<keyword evidence="1" id="KW-0175">Coiled coil</keyword>
<keyword evidence="4" id="KW-1185">Reference proteome</keyword>
<evidence type="ECO:0000313" key="4">
    <source>
        <dbReference type="Proteomes" id="UP000640489"/>
    </source>
</evidence>
<keyword evidence="2" id="KW-0472">Membrane</keyword>
<evidence type="ECO:0000256" key="2">
    <source>
        <dbReference type="SAM" id="Phobius"/>
    </source>
</evidence>
<gene>
    <name evidence="3" type="ORF">ISU07_11960</name>
</gene>
<name>A0A930YEI3_9ACTN</name>
<comment type="caution">
    <text evidence="3">The sequence shown here is derived from an EMBL/GenBank/DDBJ whole genome shotgun (WGS) entry which is preliminary data.</text>
</comment>
<keyword evidence="2" id="KW-1133">Transmembrane helix</keyword>
<feature type="transmembrane region" description="Helical" evidence="2">
    <location>
        <begin position="62"/>
        <end position="79"/>
    </location>
</feature>
<evidence type="ECO:0000256" key="1">
    <source>
        <dbReference type="SAM" id="Coils"/>
    </source>
</evidence>
<evidence type="ECO:0000313" key="3">
    <source>
        <dbReference type="EMBL" id="MBF4763842.1"/>
    </source>
</evidence>
<dbReference type="RefSeq" id="WP_194707029.1">
    <property type="nucleotide sequence ID" value="NZ_JADKPN010000006.1"/>
</dbReference>
<sequence>MSKERAQRRAEREREAAVKAAARAREAERRARAAARKRAVTRWLPRARLLPGELAARRRREMAATIALLLALNILVWIVRPDWESRLGAAVVSVLVFPVLLLFVRKG</sequence>